<organism evidence="1 2">
    <name type="scientific">Herbaspirillum frisingense</name>
    <dbReference type="NCBI Taxonomy" id="92645"/>
    <lineage>
        <taxon>Bacteria</taxon>
        <taxon>Pseudomonadati</taxon>
        <taxon>Pseudomonadota</taxon>
        <taxon>Betaproteobacteria</taxon>
        <taxon>Burkholderiales</taxon>
        <taxon>Oxalobacteraceae</taxon>
        <taxon>Herbaspirillum</taxon>
    </lineage>
</organism>
<evidence type="ECO:0000313" key="1">
    <source>
        <dbReference type="EMBL" id="MDR6584339.1"/>
    </source>
</evidence>
<gene>
    <name evidence="1" type="ORF">J2W50_002549</name>
</gene>
<reference evidence="1 2" key="1">
    <citation type="submission" date="2023-07" db="EMBL/GenBank/DDBJ databases">
        <title>Sorghum-associated microbial communities from plants grown in Nebraska, USA.</title>
        <authorList>
            <person name="Schachtman D."/>
        </authorList>
    </citation>
    <scope>NUCLEOTIDE SEQUENCE [LARGE SCALE GENOMIC DNA]</scope>
    <source>
        <strain evidence="1 2">596</strain>
    </source>
</reference>
<protein>
    <recommendedName>
        <fullName evidence="3">BioF2-like acetyltransferase domain-containing protein</fullName>
    </recommendedName>
</protein>
<evidence type="ECO:0008006" key="3">
    <source>
        <dbReference type="Google" id="ProtNLM"/>
    </source>
</evidence>
<dbReference type="Proteomes" id="UP001260715">
    <property type="component" value="Unassembled WGS sequence"/>
</dbReference>
<accession>A0ABU1PEZ5</accession>
<comment type="caution">
    <text evidence="1">The sequence shown here is derived from an EMBL/GenBank/DDBJ whole genome shotgun (WGS) entry which is preliminary data.</text>
</comment>
<dbReference type="RefSeq" id="WP_310010663.1">
    <property type="nucleotide sequence ID" value="NZ_JAVDSJ010000003.1"/>
</dbReference>
<evidence type="ECO:0000313" key="2">
    <source>
        <dbReference type="Proteomes" id="UP001260715"/>
    </source>
</evidence>
<proteinExistence type="predicted"/>
<keyword evidence="2" id="KW-1185">Reference proteome</keyword>
<dbReference type="EMBL" id="JAVDSJ010000003">
    <property type="protein sequence ID" value="MDR6584339.1"/>
    <property type="molecule type" value="Genomic_DNA"/>
</dbReference>
<sequence length="361" mass="40446">MNCNPSPETLVHSYAKQQIGNLGKMQLPGFTVEGHYQLHDGTARSLYWRYLPTYDLAIKKAIVECHDYEGVVPDVVIHDTDGWRLAVEVFYRHAIDAEKLEKLELLPFSSVEVDLSDLPVTSSSATLNAALRQLSRWKWLNNGYQSGHEARLSHLLKQTYQNVRIQAPSKHPASSNSTIPSKLIRDASSPAITDKAARLIATLKEMPSAKRPALLHTLDRELRLALHCYQIGVLPNQLPVHLMQTVTRQSAYSPVPVILWQTGVFAKFCMVGGSVSAQQAAFWIRSVFPGLDKSYSLYSGADNLNEYSEATFNFLNQLAEQALLERVPAKLPWNTKYKPVAQSHAEVKAKLLSFGPAKRER</sequence>
<name>A0ABU1PEZ5_9BURK</name>